<feature type="transmembrane region" description="Helical" evidence="7">
    <location>
        <begin position="508"/>
        <end position="529"/>
    </location>
</feature>
<accession>A0A2H1WIN7</accession>
<protein>
    <submittedName>
        <fullName evidence="9">SFRICE_023812</fullName>
    </submittedName>
</protein>
<evidence type="ECO:0000259" key="8">
    <source>
        <dbReference type="PROSITE" id="PS50850"/>
    </source>
</evidence>
<proteinExistence type="predicted"/>
<dbReference type="EMBL" id="ODYU01008929">
    <property type="protein sequence ID" value="SOQ52935.1"/>
    <property type="molecule type" value="Genomic_DNA"/>
</dbReference>
<feature type="transmembrane region" description="Helical" evidence="7">
    <location>
        <begin position="400"/>
        <end position="424"/>
    </location>
</feature>
<feature type="transmembrane region" description="Helical" evidence="7">
    <location>
        <begin position="182"/>
        <end position="204"/>
    </location>
</feature>
<keyword evidence="2" id="KW-0813">Transport</keyword>
<evidence type="ECO:0000256" key="1">
    <source>
        <dbReference type="ARBA" id="ARBA00004141"/>
    </source>
</evidence>
<comment type="subcellular location">
    <subcellularLocation>
        <location evidence="1">Membrane</location>
        <topology evidence="1">Multi-pass membrane protein</topology>
    </subcellularLocation>
</comment>
<dbReference type="GO" id="GO:0015293">
    <property type="term" value="F:symporter activity"/>
    <property type="evidence" value="ECO:0007669"/>
    <property type="project" value="UniProtKB-KW"/>
</dbReference>
<name>A0A2H1WIN7_SPOFR</name>
<dbReference type="Gene3D" id="1.20.1250.20">
    <property type="entry name" value="MFS general substrate transporter like domains"/>
    <property type="match status" value="3"/>
</dbReference>
<dbReference type="GO" id="GO:0006820">
    <property type="term" value="P:monoatomic anion transport"/>
    <property type="evidence" value="ECO:0007669"/>
    <property type="project" value="TreeGrafter"/>
</dbReference>
<evidence type="ECO:0000256" key="5">
    <source>
        <dbReference type="ARBA" id="ARBA00022989"/>
    </source>
</evidence>
<dbReference type="PANTHER" id="PTHR11662:SF280">
    <property type="entry name" value="FI21844P1-RELATED"/>
    <property type="match status" value="1"/>
</dbReference>
<evidence type="ECO:0000256" key="2">
    <source>
        <dbReference type="ARBA" id="ARBA00022448"/>
    </source>
</evidence>
<dbReference type="InterPro" id="IPR011701">
    <property type="entry name" value="MFS"/>
</dbReference>
<evidence type="ECO:0000256" key="4">
    <source>
        <dbReference type="ARBA" id="ARBA00022847"/>
    </source>
</evidence>
<dbReference type="PROSITE" id="PS50850">
    <property type="entry name" value="MFS"/>
    <property type="match status" value="1"/>
</dbReference>
<dbReference type="InterPro" id="IPR020846">
    <property type="entry name" value="MFS_dom"/>
</dbReference>
<feature type="transmembrane region" description="Helical" evidence="7">
    <location>
        <begin position="224"/>
        <end position="244"/>
    </location>
</feature>
<feature type="transmembrane region" description="Helical" evidence="7">
    <location>
        <begin position="97"/>
        <end position="119"/>
    </location>
</feature>
<keyword evidence="3 7" id="KW-0812">Transmembrane</keyword>
<dbReference type="Pfam" id="PF07690">
    <property type="entry name" value="MFS_1"/>
    <property type="match status" value="1"/>
</dbReference>
<dbReference type="GO" id="GO:0016020">
    <property type="term" value="C:membrane"/>
    <property type="evidence" value="ECO:0007669"/>
    <property type="project" value="UniProtKB-SubCell"/>
</dbReference>
<reference evidence="9" key="1">
    <citation type="submission" date="2016-07" db="EMBL/GenBank/DDBJ databases">
        <authorList>
            <person name="Bretaudeau A."/>
        </authorList>
    </citation>
    <scope>NUCLEOTIDE SEQUENCE</scope>
    <source>
        <strain evidence="9">Rice</strain>
        <tissue evidence="9">Whole body</tissue>
    </source>
</reference>
<dbReference type="PANTHER" id="PTHR11662">
    <property type="entry name" value="SOLUTE CARRIER FAMILY 17"/>
    <property type="match status" value="1"/>
</dbReference>
<feature type="domain" description="Major facilitator superfamily (MFS) profile" evidence="8">
    <location>
        <begin position="186"/>
        <end position="570"/>
    </location>
</feature>
<gene>
    <name evidence="9" type="ORF">SFRICE_023812</name>
</gene>
<feature type="transmembrane region" description="Helical" evidence="7">
    <location>
        <begin position="64"/>
        <end position="85"/>
    </location>
</feature>
<dbReference type="FunFam" id="1.20.1250.20:FF:000003">
    <property type="entry name" value="Solute carrier family 17 member 3"/>
    <property type="match status" value="1"/>
</dbReference>
<feature type="transmembrane region" description="Helical" evidence="7">
    <location>
        <begin position="131"/>
        <end position="150"/>
    </location>
</feature>
<feature type="transmembrane region" description="Helical" evidence="7">
    <location>
        <begin position="251"/>
        <end position="270"/>
    </location>
</feature>
<dbReference type="AlphaFoldDB" id="A0A2H1WIN7"/>
<dbReference type="InterPro" id="IPR036259">
    <property type="entry name" value="MFS_trans_sf"/>
</dbReference>
<dbReference type="FunFam" id="1.20.1250.20:FF:000532">
    <property type="entry name" value="SLC (SoLute Carrier) homolog"/>
    <property type="match status" value="1"/>
</dbReference>
<organism evidence="9">
    <name type="scientific">Spodoptera frugiperda</name>
    <name type="common">Fall armyworm</name>
    <dbReference type="NCBI Taxonomy" id="7108"/>
    <lineage>
        <taxon>Eukaryota</taxon>
        <taxon>Metazoa</taxon>
        <taxon>Ecdysozoa</taxon>
        <taxon>Arthropoda</taxon>
        <taxon>Hexapoda</taxon>
        <taxon>Insecta</taxon>
        <taxon>Pterygota</taxon>
        <taxon>Neoptera</taxon>
        <taxon>Endopterygota</taxon>
        <taxon>Lepidoptera</taxon>
        <taxon>Glossata</taxon>
        <taxon>Ditrysia</taxon>
        <taxon>Noctuoidea</taxon>
        <taxon>Noctuidae</taxon>
        <taxon>Amphipyrinae</taxon>
        <taxon>Spodoptera</taxon>
    </lineage>
</organism>
<sequence>MSALPYFVMYILSFPCGFISDYGLKNNWFSINTCRKVSNSIGEYGPALALIALCHAPAGDVTQAVGLLTLVVGLNAGHLSGFMLVHIDMAPNFAGTMMGITTFFANIVSIIAPLVAGIILEDEYDFEQWRLVFYVTSGIYVVTNTIFIIFGTSARQPWNEPSDADDAESRPDPKLGTRHVQVLFLFLALAICFSMRVNMSMAIVAMTEDDIDGSFDWSMQTQSYVLTSFLWGYIVLQIPSGALEARYGAKVLLMLCIFVNSGISLTIPSVAHKARWTGLCFCRVVQGLAQGCLFTSTHSLVSRWIPIHEMGVLGSVVYGTFLGTSMQLLVSGFIIQHFGWPTIFYVNGTCGTVWFVFYSYYGSDSPQKSNLISTEEKQYIQASMQIFEESKLKNTPWKKILTCCPFYALLTSHCGHNWGFWTLITELPTYMNDVLGVHITQNGLLLAIPYMTLYLLSFPFGFMTDLAMKHNWCSISACRKICNSIGEFGPAIMLIVLCQVPAGHVTLTVAMLSGVVGLSAGHLTGIWLTHIDMTPNFAGSVMGITNFFANITGIIAPLVAGAVIADEVRH</sequence>
<feature type="transmembrane region" description="Helical" evidence="7">
    <location>
        <begin position="342"/>
        <end position="361"/>
    </location>
</feature>
<feature type="transmembrane region" description="Helical" evidence="7">
    <location>
        <begin position="541"/>
        <end position="565"/>
    </location>
</feature>
<dbReference type="SUPFAM" id="SSF103473">
    <property type="entry name" value="MFS general substrate transporter"/>
    <property type="match status" value="2"/>
</dbReference>
<keyword evidence="4" id="KW-0769">Symport</keyword>
<keyword evidence="6 7" id="KW-0472">Membrane</keyword>
<feature type="transmembrane region" description="Helical" evidence="7">
    <location>
        <begin position="316"/>
        <end position="336"/>
    </location>
</feature>
<evidence type="ECO:0000313" key="9">
    <source>
        <dbReference type="EMBL" id="SOQ52935.1"/>
    </source>
</evidence>
<evidence type="ECO:0000256" key="3">
    <source>
        <dbReference type="ARBA" id="ARBA00022692"/>
    </source>
</evidence>
<evidence type="ECO:0000256" key="6">
    <source>
        <dbReference type="ARBA" id="ARBA00023136"/>
    </source>
</evidence>
<feature type="transmembrane region" description="Helical" evidence="7">
    <location>
        <begin position="444"/>
        <end position="463"/>
    </location>
</feature>
<evidence type="ECO:0000256" key="7">
    <source>
        <dbReference type="SAM" id="Phobius"/>
    </source>
</evidence>
<keyword evidence="5 7" id="KW-1133">Transmembrane helix</keyword>
<dbReference type="InterPro" id="IPR050382">
    <property type="entry name" value="MFS_Na/Anion_cotransporter"/>
</dbReference>
<feature type="transmembrane region" description="Helical" evidence="7">
    <location>
        <begin position="484"/>
        <end position="502"/>
    </location>
</feature>